<dbReference type="EMBL" id="DS022303">
    <property type="protein sequence ID" value="OAJ39555.1"/>
    <property type="molecule type" value="Genomic_DNA"/>
</dbReference>
<dbReference type="Proteomes" id="UP000077115">
    <property type="component" value="Unassembled WGS sequence"/>
</dbReference>
<evidence type="ECO:0000256" key="4">
    <source>
        <dbReference type="ARBA" id="ARBA00022741"/>
    </source>
</evidence>
<keyword evidence="3" id="KW-0808">Transferase</keyword>
<protein>
    <recommendedName>
        <fullName evidence="1">cAMP-dependent protein kinase</fullName>
        <ecNumber evidence="1">2.7.11.11</ecNumber>
    </recommendedName>
</protein>
<dbReference type="eggNOG" id="KOG0616">
    <property type="taxonomic scope" value="Eukaryota"/>
</dbReference>
<dbReference type="InterPro" id="IPR008271">
    <property type="entry name" value="Ser/Thr_kinase_AS"/>
</dbReference>
<comment type="catalytic activity">
    <reaction evidence="7">
        <text>L-threonyl-[protein] + ATP = O-phospho-L-threonyl-[protein] + ADP + H(+)</text>
        <dbReference type="Rhea" id="RHEA:46608"/>
        <dbReference type="Rhea" id="RHEA-COMP:11060"/>
        <dbReference type="Rhea" id="RHEA-COMP:11605"/>
        <dbReference type="ChEBI" id="CHEBI:15378"/>
        <dbReference type="ChEBI" id="CHEBI:30013"/>
        <dbReference type="ChEBI" id="CHEBI:30616"/>
        <dbReference type="ChEBI" id="CHEBI:61977"/>
        <dbReference type="ChEBI" id="CHEBI:456216"/>
        <dbReference type="EC" id="2.7.11.11"/>
    </reaction>
</comment>
<name>A0A177WIE8_BATDL</name>
<evidence type="ECO:0000256" key="9">
    <source>
        <dbReference type="SAM" id="MobiDB-lite"/>
    </source>
</evidence>
<evidence type="ECO:0000256" key="3">
    <source>
        <dbReference type="ARBA" id="ARBA00022679"/>
    </source>
</evidence>
<dbReference type="GO" id="GO:0004691">
    <property type="term" value="F:cAMP-dependent protein kinase activity"/>
    <property type="evidence" value="ECO:0007669"/>
    <property type="project" value="UniProtKB-EC"/>
</dbReference>
<dbReference type="EMBL" id="DS022303">
    <property type="protein sequence ID" value="OAJ39554.1"/>
    <property type="molecule type" value="Genomic_DNA"/>
</dbReference>
<dbReference type="GO" id="GO:0005524">
    <property type="term" value="F:ATP binding"/>
    <property type="evidence" value="ECO:0007669"/>
    <property type="project" value="UniProtKB-KW"/>
</dbReference>
<dbReference type="STRING" id="403673.A0A177WIE8"/>
<feature type="region of interest" description="Disordered" evidence="9">
    <location>
        <begin position="558"/>
        <end position="579"/>
    </location>
</feature>
<dbReference type="GO" id="GO:0005952">
    <property type="term" value="C:cAMP-dependent protein kinase complex"/>
    <property type="evidence" value="ECO:0007669"/>
    <property type="project" value="TreeGrafter"/>
</dbReference>
<dbReference type="AlphaFoldDB" id="A0A177WIE8"/>
<dbReference type="SMART" id="SM00220">
    <property type="entry name" value="S_TKc"/>
    <property type="match status" value="1"/>
</dbReference>
<proteinExistence type="predicted"/>
<dbReference type="FunFam" id="1.10.510.10:FF:000210">
    <property type="entry name" value="Non-specific serine/threonine protein kinase"/>
    <property type="match status" value="1"/>
</dbReference>
<gene>
    <name evidence="11" type="ORF">BDEG_23391</name>
</gene>
<evidence type="ECO:0000256" key="6">
    <source>
        <dbReference type="ARBA" id="ARBA00022840"/>
    </source>
</evidence>
<organism evidence="11 12">
    <name type="scientific">Batrachochytrium dendrobatidis (strain JEL423)</name>
    <dbReference type="NCBI Taxonomy" id="403673"/>
    <lineage>
        <taxon>Eukaryota</taxon>
        <taxon>Fungi</taxon>
        <taxon>Fungi incertae sedis</taxon>
        <taxon>Chytridiomycota</taxon>
        <taxon>Chytridiomycota incertae sedis</taxon>
        <taxon>Chytridiomycetes</taxon>
        <taxon>Rhizophydiales</taxon>
        <taxon>Rhizophydiales incertae sedis</taxon>
        <taxon>Batrachochytrium</taxon>
    </lineage>
</organism>
<dbReference type="PROSITE" id="PS50011">
    <property type="entry name" value="PROTEIN_KINASE_DOM"/>
    <property type="match status" value="1"/>
</dbReference>
<dbReference type="PANTHER" id="PTHR24353">
    <property type="entry name" value="CYCLIC NUCLEOTIDE-DEPENDENT PROTEIN KINASE"/>
    <property type="match status" value="1"/>
</dbReference>
<evidence type="ECO:0000256" key="7">
    <source>
        <dbReference type="ARBA" id="ARBA00047292"/>
    </source>
</evidence>
<keyword evidence="5" id="KW-0418">Kinase</keyword>
<dbReference type="SUPFAM" id="SSF56112">
    <property type="entry name" value="Protein kinase-like (PK-like)"/>
    <property type="match status" value="1"/>
</dbReference>
<keyword evidence="6" id="KW-0067">ATP-binding</keyword>
<dbReference type="InterPro" id="IPR011009">
    <property type="entry name" value="Kinase-like_dom_sf"/>
</dbReference>
<dbReference type="Gene3D" id="3.30.200.20">
    <property type="entry name" value="Phosphorylase Kinase, domain 1"/>
    <property type="match status" value="1"/>
</dbReference>
<comment type="catalytic activity">
    <reaction evidence="8">
        <text>L-seryl-[protein] + ATP = O-phospho-L-seryl-[protein] + ADP + H(+)</text>
        <dbReference type="Rhea" id="RHEA:17989"/>
        <dbReference type="Rhea" id="RHEA-COMP:9863"/>
        <dbReference type="Rhea" id="RHEA-COMP:11604"/>
        <dbReference type="ChEBI" id="CHEBI:15378"/>
        <dbReference type="ChEBI" id="CHEBI:29999"/>
        <dbReference type="ChEBI" id="CHEBI:30616"/>
        <dbReference type="ChEBI" id="CHEBI:83421"/>
        <dbReference type="ChEBI" id="CHEBI:456216"/>
        <dbReference type="EC" id="2.7.11.11"/>
    </reaction>
</comment>
<evidence type="ECO:0000256" key="1">
    <source>
        <dbReference type="ARBA" id="ARBA00012444"/>
    </source>
</evidence>
<reference evidence="11 12" key="2">
    <citation type="submission" date="2016-05" db="EMBL/GenBank/DDBJ databases">
        <title>Lineage-specific infection strategies underlie the spectrum of fungal disease in amphibians.</title>
        <authorList>
            <person name="Cuomo C.A."/>
            <person name="Farrer R.A."/>
            <person name="James T."/>
            <person name="Longcore J."/>
            <person name="Birren B."/>
        </authorList>
    </citation>
    <scope>NUCLEOTIDE SEQUENCE [LARGE SCALE GENOMIC DNA]</scope>
    <source>
        <strain evidence="11 12">JEL423</strain>
    </source>
</reference>
<evidence type="ECO:0000256" key="8">
    <source>
        <dbReference type="ARBA" id="ARBA00047454"/>
    </source>
</evidence>
<dbReference type="EC" id="2.7.11.11" evidence="1"/>
<dbReference type="InterPro" id="IPR000719">
    <property type="entry name" value="Prot_kinase_dom"/>
</dbReference>
<sequence>MQHQAQDIHSKAQRHSTILHQSSDLAEKSYTTSLHHCSIQTPKITTSPSFFQKAVCVFKRSQESVSQSLLEKRPLKTKKQDGDIYFSNIISGVDSLFFSPIANPITTTQPGASQLKNISETLTISKDCIIQYNSKNDELDLRANKNKTSTLTTPCIVRSVAQPHNSNSGLGAVTASIPQNGNTFCIHTHMNKSNPLVAPTSIDTISTSRQTLVSTPGCNFDDHEMLKTHSSLNYVSQVQSLCDPMQKSLLLSPKYPSGSHSLDSIHGKLKLKTRKLDAIFAGENAPLSDFSTYSLESGSTNNSVNSSKYLDVSGTSQTLSGVTEHFESGRCLSHISSFNSIHCQNNDSNHDCHIGIKSISSSPKTSSSHRPIALSRLSFNSLFEAGKDASTSEAATSKPKTTSIVLVKTNRWIRQKILNKGLHEQVHLQVPREWKKEKKPRKLVSSISSSGSSSNDSIVNRFAENSVDQQGPTLLLTPSIGRNRSIEVRREMGDREMASKGSSSTSSINTSIFGFITNYFSPRRRAVTCDLQPDSLNSDSIPQFSSKLSLHAPLITINNTHNNGKHKDSSANENIKSVSESPITFNSKVSPAITDKASTESATDHSNLVVKHNQSIPKFNIKTTKCTLTKSSSKTAIATSIPSILCTPTTLKTIPLLQKVGDQSIGTLVGQSENSNIKQIPLQSTQPTQKLDEFETLKSDNKIQLSVSTTTPHYRVTSAFEHHPTQTYTNINSISDLYFLRKLASGGFADVYLARKRVPLTCHYFALKAVRKKDVVKKKMVRQVLAEKDILESVHHGFIVELLHTFQTKTTLFFCMEYVHGGDLYQMLKQLGSLTEKQAVFYAAEVVVVFEYLHSLHIVYRDLKPENILLDSTGHIKLADFGFAKKITSTTKSFCGTPDYMAPEIIISRPYSFAVDWWSLGILIFELVAGKTPFRGFSIDEIYNNVIQGNIQWSTKVFGKLKKLVTSLLTPDPTLRLGSVNDAKDIKAHPWFNSIYWETVSSRGLVPPTKTFNFPSNMTEKYEDGNDGVIDALMVEEVTTSSDVLPLPMF</sequence>
<dbReference type="EMBL" id="DS022303">
    <property type="protein sequence ID" value="OAJ39553.1"/>
    <property type="molecule type" value="Genomic_DNA"/>
</dbReference>
<evidence type="ECO:0000256" key="2">
    <source>
        <dbReference type="ARBA" id="ARBA00022527"/>
    </source>
</evidence>
<evidence type="ECO:0000259" key="10">
    <source>
        <dbReference type="PROSITE" id="PS50011"/>
    </source>
</evidence>
<dbReference type="PROSITE" id="PS00108">
    <property type="entry name" value="PROTEIN_KINASE_ST"/>
    <property type="match status" value="1"/>
</dbReference>
<dbReference type="InterPro" id="IPR045270">
    <property type="entry name" value="STKc_AGC"/>
</dbReference>
<dbReference type="GO" id="GO:0005829">
    <property type="term" value="C:cytosol"/>
    <property type="evidence" value="ECO:0007669"/>
    <property type="project" value="TreeGrafter"/>
</dbReference>
<dbReference type="Pfam" id="PF00069">
    <property type="entry name" value="Pkinase"/>
    <property type="match status" value="1"/>
</dbReference>
<dbReference type="CDD" id="cd05123">
    <property type="entry name" value="STKc_AGC"/>
    <property type="match status" value="1"/>
</dbReference>
<dbReference type="EMBL" id="DS022303">
    <property type="protein sequence ID" value="OAJ39556.1"/>
    <property type="molecule type" value="Genomic_DNA"/>
</dbReference>
<accession>A0A177WIE8</accession>
<dbReference type="GO" id="GO:0005634">
    <property type="term" value="C:nucleus"/>
    <property type="evidence" value="ECO:0007669"/>
    <property type="project" value="TreeGrafter"/>
</dbReference>
<reference evidence="11 12" key="1">
    <citation type="submission" date="2006-10" db="EMBL/GenBank/DDBJ databases">
        <title>The Genome Sequence of Batrachochytrium dendrobatidis JEL423.</title>
        <authorList>
            <consortium name="The Broad Institute Genome Sequencing Platform"/>
            <person name="Birren B."/>
            <person name="Lander E."/>
            <person name="Galagan J."/>
            <person name="Cuomo C."/>
            <person name="Devon K."/>
            <person name="Jaffe D."/>
            <person name="Butler J."/>
            <person name="Alvarez P."/>
            <person name="Gnerre S."/>
            <person name="Grabherr M."/>
            <person name="Kleber M."/>
            <person name="Mauceli E."/>
            <person name="Brockman W."/>
            <person name="Young S."/>
            <person name="LaButti K."/>
            <person name="Sykes S."/>
            <person name="DeCaprio D."/>
            <person name="Crawford M."/>
            <person name="Koehrsen M."/>
            <person name="Engels R."/>
            <person name="Montgomery P."/>
            <person name="Pearson M."/>
            <person name="Howarth C."/>
            <person name="Larson L."/>
            <person name="White J."/>
            <person name="O'Leary S."/>
            <person name="Kodira C."/>
            <person name="Zeng Q."/>
            <person name="Yandava C."/>
            <person name="Alvarado L."/>
            <person name="Longcore J."/>
            <person name="James T."/>
        </authorList>
    </citation>
    <scope>NUCLEOTIDE SEQUENCE [LARGE SCALE GENOMIC DNA]</scope>
    <source>
        <strain evidence="11 12">JEL423</strain>
    </source>
</reference>
<evidence type="ECO:0000256" key="5">
    <source>
        <dbReference type="ARBA" id="ARBA00022777"/>
    </source>
</evidence>
<dbReference type="VEuPathDB" id="FungiDB:BDEG_23391"/>
<keyword evidence="4" id="KW-0547">Nucleotide-binding</keyword>
<dbReference type="Gene3D" id="1.10.510.10">
    <property type="entry name" value="Transferase(Phosphotransferase) domain 1"/>
    <property type="match status" value="1"/>
</dbReference>
<feature type="domain" description="Protein kinase" evidence="10">
    <location>
        <begin position="737"/>
        <end position="992"/>
    </location>
</feature>
<evidence type="ECO:0000313" key="12">
    <source>
        <dbReference type="Proteomes" id="UP000077115"/>
    </source>
</evidence>
<keyword evidence="2" id="KW-0723">Serine/threonine-protein kinase</keyword>
<evidence type="ECO:0000313" key="11">
    <source>
        <dbReference type="EMBL" id="OAJ39556.1"/>
    </source>
</evidence>
<dbReference type="PANTHER" id="PTHR24353:SF153">
    <property type="entry name" value="CAMP-DEPENDENT PROTEIN KINASE CATALYTIC SUBUNIT 1"/>
    <property type="match status" value="1"/>
</dbReference>